<feature type="region of interest" description="Disordered" evidence="8">
    <location>
        <begin position="71"/>
        <end position="114"/>
    </location>
</feature>
<dbReference type="RefSeq" id="XP_022961577.1">
    <property type="nucleotide sequence ID" value="XM_023105809.1"/>
</dbReference>
<evidence type="ECO:0000256" key="4">
    <source>
        <dbReference type="ARBA" id="ARBA00022702"/>
    </source>
</evidence>
<keyword evidence="6" id="KW-1015">Disulfide bond</keyword>
<comment type="similarity">
    <text evidence="2">Belongs to the plant rapid alkalinization factor (RALF) family.</text>
</comment>
<sequence length="114" mass="12723">MSKGTMIIFIVVLFVSINMIEITNATHYINYDPLKKNRDLVCSPTHPDLCKTTPANPYQRGCNPIDRCRGAESDDIIDNDEEDITNNDEEDDIVDNDEGYDNASCPAISPNGEL</sequence>
<accession>A0A6J1HAJ8</accession>
<keyword evidence="3" id="KW-0964">Secreted</keyword>
<keyword evidence="5 9" id="KW-0732">Signal</keyword>
<feature type="compositionally biased region" description="Acidic residues" evidence="8">
    <location>
        <begin position="73"/>
        <end position="100"/>
    </location>
</feature>
<dbReference type="PANTHER" id="PTHR34270:SF3">
    <property type="entry name" value="PROTEIN RALF-LIKE 16-RELATED"/>
    <property type="match status" value="1"/>
</dbReference>
<evidence type="ECO:0000256" key="9">
    <source>
        <dbReference type="SAM" id="SignalP"/>
    </source>
</evidence>
<organism evidence="10 11">
    <name type="scientific">Cucurbita moschata</name>
    <name type="common">Winter crookneck squash</name>
    <name type="synonym">Cucurbita pepo var. moschata</name>
    <dbReference type="NCBI Taxonomy" id="3662"/>
    <lineage>
        <taxon>Eukaryota</taxon>
        <taxon>Viridiplantae</taxon>
        <taxon>Streptophyta</taxon>
        <taxon>Embryophyta</taxon>
        <taxon>Tracheophyta</taxon>
        <taxon>Spermatophyta</taxon>
        <taxon>Magnoliopsida</taxon>
        <taxon>eudicotyledons</taxon>
        <taxon>Gunneridae</taxon>
        <taxon>Pentapetalae</taxon>
        <taxon>rosids</taxon>
        <taxon>fabids</taxon>
        <taxon>Cucurbitales</taxon>
        <taxon>Cucurbitaceae</taxon>
        <taxon>Cucurbiteae</taxon>
        <taxon>Cucurbita</taxon>
    </lineage>
</organism>
<evidence type="ECO:0000256" key="2">
    <source>
        <dbReference type="ARBA" id="ARBA00009178"/>
    </source>
</evidence>
<evidence type="ECO:0000256" key="8">
    <source>
        <dbReference type="SAM" id="MobiDB-lite"/>
    </source>
</evidence>
<evidence type="ECO:0000256" key="3">
    <source>
        <dbReference type="ARBA" id="ARBA00022525"/>
    </source>
</evidence>
<dbReference type="GO" id="GO:0005576">
    <property type="term" value="C:extracellular region"/>
    <property type="evidence" value="ECO:0007669"/>
    <property type="project" value="UniProtKB-SubCell"/>
</dbReference>
<dbReference type="GO" id="GO:0040008">
    <property type="term" value="P:regulation of growth"/>
    <property type="evidence" value="ECO:0007669"/>
    <property type="project" value="UniProtKB-ARBA"/>
</dbReference>
<dbReference type="Proteomes" id="UP000504609">
    <property type="component" value="Unplaced"/>
</dbReference>
<evidence type="ECO:0000256" key="7">
    <source>
        <dbReference type="ARBA" id="ARBA00037228"/>
    </source>
</evidence>
<gene>
    <name evidence="11" type="primary">LOC111462118</name>
</gene>
<feature type="chain" id="PRO_5026928956" evidence="9">
    <location>
        <begin position="26"/>
        <end position="114"/>
    </location>
</feature>
<name>A0A6J1HAJ8_CUCMO</name>
<proteinExistence type="inferred from homology"/>
<reference evidence="11" key="1">
    <citation type="submission" date="2025-08" db="UniProtKB">
        <authorList>
            <consortium name="RefSeq"/>
        </authorList>
    </citation>
    <scope>IDENTIFICATION</scope>
    <source>
        <tissue evidence="11">Young leaves</tissue>
    </source>
</reference>
<dbReference type="GO" id="GO:0005179">
    <property type="term" value="F:hormone activity"/>
    <property type="evidence" value="ECO:0007669"/>
    <property type="project" value="UniProtKB-KW"/>
</dbReference>
<comment type="function">
    <text evidence="7">Cell signaling peptide that may regulate plant stress, growth, and development. Mediates a rapid alkalinization of extracellular space by mediating a transient increase in the cytoplasmic Ca(2+) concentration leading to a calcium-dependent signaling events through a cell surface receptor and a concomitant activation of some intracellular mitogen-activated protein kinases.</text>
</comment>
<comment type="subcellular location">
    <subcellularLocation>
        <location evidence="1">Secreted</location>
    </subcellularLocation>
</comment>
<evidence type="ECO:0000256" key="5">
    <source>
        <dbReference type="ARBA" id="ARBA00022729"/>
    </source>
</evidence>
<dbReference type="GeneID" id="111462118"/>
<dbReference type="KEGG" id="cmos:111462118"/>
<dbReference type="PANTHER" id="PTHR34270">
    <property type="entry name" value="PROTEIN RALF-LIKE 15-RELATED"/>
    <property type="match status" value="1"/>
</dbReference>
<evidence type="ECO:0000313" key="10">
    <source>
        <dbReference type="Proteomes" id="UP000504609"/>
    </source>
</evidence>
<keyword evidence="4" id="KW-0372">Hormone</keyword>
<dbReference type="Pfam" id="PF05498">
    <property type="entry name" value="RALF"/>
    <property type="match status" value="1"/>
</dbReference>
<evidence type="ECO:0000313" key="11">
    <source>
        <dbReference type="RefSeq" id="XP_022961577.1"/>
    </source>
</evidence>
<evidence type="ECO:0000256" key="6">
    <source>
        <dbReference type="ARBA" id="ARBA00023157"/>
    </source>
</evidence>
<protein>
    <submittedName>
        <fullName evidence="11">Protein RALF-like 9</fullName>
    </submittedName>
</protein>
<dbReference type="InterPro" id="IPR008801">
    <property type="entry name" value="RALF"/>
</dbReference>
<feature type="signal peptide" evidence="9">
    <location>
        <begin position="1"/>
        <end position="25"/>
    </location>
</feature>
<evidence type="ECO:0000256" key="1">
    <source>
        <dbReference type="ARBA" id="ARBA00004613"/>
    </source>
</evidence>
<dbReference type="AlphaFoldDB" id="A0A6J1HAJ8"/>
<keyword evidence="10" id="KW-1185">Reference proteome</keyword>